<dbReference type="GeneID" id="18504035"/>
<protein>
    <submittedName>
        <fullName evidence="1">Uncharacterized protein</fullName>
    </submittedName>
</protein>
<organism evidence="1 2">
    <name type="scientific">Erwinia phage Ea9-2</name>
    <dbReference type="NCBI Taxonomy" id="1429767"/>
    <lineage>
        <taxon>Viruses</taxon>
        <taxon>Duplodnaviria</taxon>
        <taxon>Heunggongvirae</taxon>
        <taxon>Uroviricota</taxon>
        <taxon>Caudoviricetes</taxon>
        <taxon>Schitoviridae</taxon>
        <taxon>Erskinevirinae</taxon>
        <taxon>Johnsonvirus</taxon>
        <taxon>Johnsonvirus Ea92</taxon>
    </lineage>
</organism>
<sequence>MTEEEKKAIREFLAEYWSRWENHCEDIGIDAQKVYTDLGGED</sequence>
<dbReference type="KEGG" id="vg:18504035"/>
<dbReference type="Proteomes" id="UP000019305">
    <property type="component" value="Segment"/>
</dbReference>
<keyword evidence="2" id="KW-1185">Reference proteome</keyword>
<proteinExistence type="predicted"/>
<dbReference type="RefSeq" id="YP_009007443.1">
    <property type="nucleotide sequence ID" value="NC_023579.1"/>
</dbReference>
<dbReference type="EMBL" id="KF806588">
    <property type="protein sequence ID" value="AHI60126.1"/>
    <property type="molecule type" value="Genomic_DNA"/>
</dbReference>
<accession>W6ARL8</accession>
<evidence type="ECO:0000313" key="1">
    <source>
        <dbReference type="EMBL" id="AHI60126.1"/>
    </source>
</evidence>
<name>W6ARL8_9CAUD</name>
<reference evidence="1 2" key="1">
    <citation type="submission" date="2015-01" db="EMBL/GenBank/DDBJ databases">
        <title>Characterization of two new Erwinia spp. phages.</title>
        <authorList>
            <person name="Yagubi A.I."/>
            <person name="Kropinski A.M."/>
            <person name="Castle A.J."/>
            <person name="Svircev A.M."/>
        </authorList>
    </citation>
    <scope>NUCLEOTIDE SEQUENCE [LARGE SCALE GENOMIC DNA]</scope>
    <source>
        <strain evidence="1">Ea9-2</strain>
    </source>
</reference>
<gene>
    <name evidence="1" type="ORF">Ea92_66</name>
</gene>
<evidence type="ECO:0000313" key="2">
    <source>
        <dbReference type="Proteomes" id="UP000019305"/>
    </source>
</evidence>